<sequence>MSVTLKDIASKLNISATTVSRALKDDARISKEVRDKVKKLSLKMGYRPNLMAKSLVSNRTDTIGFLVDNLSWSFFSELAECVQNAAEKLGYSVFIYSSQKNWQQERAGVERFLSRGIDGLLVFATETKENLAYYDELGALGIPVLFFNHFNHMNVNCVTTDDYDGARKAMRHLLELGHRKIGYIGSKEDSSFKRQRLSAYSDMLGEAGVTKASDWIALEEDDPLYGYRVCQQWFKPGANDKPTAIFAQNDMLAFGAIRAVREAGLRVPEDISVVGFDDLDACACIHPPLTTVKIPLKRLAEAAVRFLSEQIGSSEKDEDVRLKTTISPNLVIRQSTAPVKG</sequence>
<dbReference type="CDD" id="cd01392">
    <property type="entry name" value="HTH_LacI"/>
    <property type="match status" value="1"/>
</dbReference>
<dbReference type="PROSITE" id="PS50932">
    <property type="entry name" value="HTH_LACI_2"/>
    <property type="match status" value="1"/>
</dbReference>
<dbReference type="CDD" id="cd06267">
    <property type="entry name" value="PBP1_LacI_sugar_binding-like"/>
    <property type="match status" value="1"/>
</dbReference>
<dbReference type="SUPFAM" id="SSF53822">
    <property type="entry name" value="Periplasmic binding protein-like I"/>
    <property type="match status" value="1"/>
</dbReference>
<dbReference type="InterPro" id="IPR028082">
    <property type="entry name" value="Peripla_BP_I"/>
</dbReference>
<keyword evidence="4" id="KW-0804">Transcription</keyword>
<evidence type="ECO:0000256" key="4">
    <source>
        <dbReference type="ARBA" id="ARBA00023163"/>
    </source>
</evidence>
<keyword evidence="1" id="KW-0678">Repressor</keyword>
<evidence type="ECO:0000313" key="6">
    <source>
        <dbReference type="EMBL" id="QHW32743.1"/>
    </source>
</evidence>
<proteinExistence type="predicted"/>
<dbReference type="Pfam" id="PF13377">
    <property type="entry name" value="Peripla_BP_3"/>
    <property type="match status" value="1"/>
</dbReference>
<evidence type="ECO:0000256" key="3">
    <source>
        <dbReference type="ARBA" id="ARBA00023125"/>
    </source>
</evidence>
<dbReference type="AlphaFoldDB" id="A0A6C0P4I6"/>
<evidence type="ECO:0000259" key="5">
    <source>
        <dbReference type="PROSITE" id="PS50932"/>
    </source>
</evidence>
<dbReference type="RefSeq" id="WP_162642581.1">
    <property type="nucleotide sequence ID" value="NZ_CP048286.1"/>
</dbReference>
<evidence type="ECO:0000256" key="2">
    <source>
        <dbReference type="ARBA" id="ARBA00023015"/>
    </source>
</evidence>
<gene>
    <name evidence="6" type="ORF">GZH47_19310</name>
</gene>
<dbReference type="GO" id="GO:0003700">
    <property type="term" value="F:DNA-binding transcription factor activity"/>
    <property type="evidence" value="ECO:0007669"/>
    <property type="project" value="TreeGrafter"/>
</dbReference>
<dbReference type="InterPro" id="IPR046335">
    <property type="entry name" value="LacI/GalR-like_sensor"/>
</dbReference>
<dbReference type="SUPFAM" id="SSF47413">
    <property type="entry name" value="lambda repressor-like DNA-binding domains"/>
    <property type="match status" value="1"/>
</dbReference>
<dbReference type="Pfam" id="PF00356">
    <property type="entry name" value="LacI"/>
    <property type="match status" value="1"/>
</dbReference>
<dbReference type="EMBL" id="CP048286">
    <property type="protein sequence ID" value="QHW32743.1"/>
    <property type="molecule type" value="Genomic_DNA"/>
</dbReference>
<accession>A0A6C0P4I6</accession>
<evidence type="ECO:0000313" key="7">
    <source>
        <dbReference type="Proteomes" id="UP000479114"/>
    </source>
</evidence>
<dbReference type="Gene3D" id="3.40.50.2300">
    <property type="match status" value="2"/>
</dbReference>
<dbReference type="Gene3D" id="1.10.260.40">
    <property type="entry name" value="lambda repressor-like DNA-binding domains"/>
    <property type="match status" value="1"/>
</dbReference>
<name>A0A6C0P4I6_9BACL</name>
<feature type="domain" description="HTH lacI-type" evidence="5">
    <location>
        <begin position="3"/>
        <end position="57"/>
    </location>
</feature>
<dbReference type="GO" id="GO:0000976">
    <property type="term" value="F:transcription cis-regulatory region binding"/>
    <property type="evidence" value="ECO:0007669"/>
    <property type="project" value="TreeGrafter"/>
</dbReference>
<keyword evidence="2" id="KW-0805">Transcription regulation</keyword>
<dbReference type="KEGG" id="prz:GZH47_19310"/>
<reference evidence="6 7" key="1">
    <citation type="submission" date="2020-02" db="EMBL/GenBank/DDBJ databases">
        <title>Paenibacillus sp. nov., isolated from rhizosphere soil of tomato.</title>
        <authorList>
            <person name="Weon H.-Y."/>
            <person name="Lee S.A."/>
        </authorList>
    </citation>
    <scope>NUCLEOTIDE SEQUENCE [LARGE SCALE GENOMIC DNA]</scope>
    <source>
        <strain evidence="6 7">14171R-81</strain>
    </source>
</reference>
<protein>
    <submittedName>
        <fullName evidence="6">LacI family transcriptional regulator</fullName>
    </submittedName>
</protein>
<keyword evidence="3" id="KW-0238">DNA-binding</keyword>
<dbReference type="InterPro" id="IPR000843">
    <property type="entry name" value="HTH_LacI"/>
</dbReference>
<organism evidence="6 7">
    <name type="scientific">Paenibacillus rhizovicinus</name>
    <dbReference type="NCBI Taxonomy" id="2704463"/>
    <lineage>
        <taxon>Bacteria</taxon>
        <taxon>Bacillati</taxon>
        <taxon>Bacillota</taxon>
        <taxon>Bacilli</taxon>
        <taxon>Bacillales</taxon>
        <taxon>Paenibacillaceae</taxon>
        <taxon>Paenibacillus</taxon>
    </lineage>
</organism>
<dbReference type="InterPro" id="IPR010982">
    <property type="entry name" value="Lambda_DNA-bd_dom_sf"/>
</dbReference>
<dbReference type="Proteomes" id="UP000479114">
    <property type="component" value="Chromosome"/>
</dbReference>
<dbReference type="SMART" id="SM00354">
    <property type="entry name" value="HTH_LACI"/>
    <property type="match status" value="1"/>
</dbReference>
<dbReference type="PANTHER" id="PTHR30146">
    <property type="entry name" value="LACI-RELATED TRANSCRIPTIONAL REPRESSOR"/>
    <property type="match status" value="1"/>
</dbReference>
<dbReference type="PANTHER" id="PTHR30146:SF148">
    <property type="entry name" value="HTH-TYPE TRANSCRIPTIONAL REPRESSOR PURR-RELATED"/>
    <property type="match status" value="1"/>
</dbReference>
<keyword evidence="7" id="KW-1185">Reference proteome</keyword>
<evidence type="ECO:0000256" key="1">
    <source>
        <dbReference type="ARBA" id="ARBA00022491"/>
    </source>
</evidence>